<dbReference type="InterPro" id="IPR050951">
    <property type="entry name" value="Retrovirus_Pol_polyprotein"/>
</dbReference>
<evidence type="ECO:0000313" key="3">
    <source>
        <dbReference type="Proteomes" id="UP001178461"/>
    </source>
</evidence>
<reference evidence="2" key="1">
    <citation type="submission" date="2022-12" db="EMBL/GenBank/DDBJ databases">
        <authorList>
            <person name="Alioto T."/>
            <person name="Alioto T."/>
            <person name="Gomez Garrido J."/>
        </authorList>
    </citation>
    <scope>NUCLEOTIDE SEQUENCE</scope>
</reference>
<feature type="region of interest" description="Disordered" evidence="1">
    <location>
        <begin position="269"/>
        <end position="360"/>
    </location>
</feature>
<evidence type="ECO:0000313" key="2">
    <source>
        <dbReference type="EMBL" id="CAI5771741.1"/>
    </source>
</evidence>
<proteinExistence type="predicted"/>
<name>A0AA35K4R6_9SAUR</name>
<protein>
    <submittedName>
        <fullName evidence="2">Uncharacterized protein</fullName>
    </submittedName>
</protein>
<feature type="compositionally biased region" description="Polar residues" evidence="1">
    <location>
        <begin position="277"/>
        <end position="307"/>
    </location>
</feature>
<feature type="compositionally biased region" description="Low complexity" evidence="1">
    <location>
        <begin position="351"/>
        <end position="360"/>
    </location>
</feature>
<gene>
    <name evidence="2" type="ORF">PODLI_1B025067</name>
</gene>
<dbReference type="PANTHER" id="PTHR37984:SF12">
    <property type="entry name" value="RIBONUCLEASE H"/>
    <property type="match status" value="1"/>
</dbReference>
<sequence length="374" mass="41565">MESPRVLEPFQPSEPDTWEDYVERFEFFAEAQGITDASKRRATFLSYCGPETFKLAKALLAPAKLTAFLAELRKLAQHCDFQNLEETLLDRFIGGLSSKKARRRIVAKEEVTLASALKEATATENYEREELDASRKAPKPQIEVAHAMDELEATPSQSPVRGVESHATPCTATGKSPAELLLGRRLVTVLDYVHPDKMPNHNSRATPQAETDTTRYLAPEDLVWVRNYSRGSRWVAGVVTRASGPVSYYVTLENGQVWKRHIDQLRRRALSREEPDNSSLANDTELQDQSENGTEVQSPGALTNEPGSASPHDDEVQIGDPEMSGTPSVPDETPRAAPLPQVTPNSEPATPVVRRSSRSCRPPQYLRDYVCCAH</sequence>
<dbReference type="AlphaFoldDB" id="A0AA35K4R6"/>
<feature type="region of interest" description="Disordered" evidence="1">
    <location>
        <begin position="153"/>
        <end position="174"/>
    </location>
</feature>
<accession>A0AA35K4R6</accession>
<dbReference type="Proteomes" id="UP001178461">
    <property type="component" value="Chromosome 4"/>
</dbReference>
<dbReference type="PANTHER" id="PTHR37984">
    <property type="entry name" value="PROTEIN CBG26694"/>
    <property type="match status" value="1"/>
</dbReference>
<keyword evidence="3" id="KW-1185">Reference proteome</keyword>
<dbReference type="EMBL" id="OX395129">
    <property type="protein sequence ID" value="CAI5771741.1"/>
    <property type="molecule type" value="Genomic_DNA"/>
</dbReference>
<evidence type="ECO:0000256" key="1">
    <source>
        <dbReference type="SAM" id="MobiDB-lite"/>
    </source>
</evidence>
<organism evidence="2 3">
    <name type="scientific">Podarcis lilfordi</name>
    <name type="common">Lilford's wall lizard</name>
    <dbReference type="NCBI Taxonomy" id="74358"/>
    <lineage>
        <taxon>Eukaryota</taxon>
        <taxon>Metazoa</taxon>
        <taxon>Chordata</taxon>
        <taxon>Craniata</taxon>
        <taxon>Vertebrata</taxon>
        <taxon>Euteleostomi</taxon>
        <taxon>Lepidosauria</taxon>
        <taxon>Squamata</taxon>
        <taxon>Bifurcata</taxon>
        <taxon>Unidentata</taxon>
        <taxon>Episquamata</taxon>
        <taxon>Laterata</taxon>
        <taxon>Lacertibaenia</taxon>
        <taxon>Lacertidae</taxon>
        <taxon>Podarcis</taxon>
    </lineage>
</organism>